<dbReference type="VEuPathDB" id="CryptoDB:GNI_022390"/>
<dbReference type="AlphaFoldDB" id="A0A023BBW8"/>
<evidence type="ECO:0000313" key="1">
    <source>
        <dbReference type="EMBL" id="EZG80166.1"/>
    </source>
</evidence>
<dbReference type="Proteomes" id="UP000019763">
    <property type="component" value="Unassembled WGS sequence"/>
</dbReference>
<evidence type="ECO:0000313" key="2">
    <source>
        <dbReference type="Proteomes" id="UP000019763"/>
    </source>
</evidence>
<dbReference type="GeneID" id="22911051"/>
<name>A0A023BBW8_GRENI</name>
<proteinExistence type="predicted"/>
<accession>A0A023BBW8</accession>
<dbReference type="EMBL" id="AFNH02000165">
    <property type="protein sequence ID" value="EZG80166.1"/>
    <property type="molecule type" value="Genomic_DNA"/>
</dbReference>
<comment type="caution">
    <text evidence="1">The sequence shown here is derived from an EMBL/GenBank/DDBJ whole genome shotgun (WGS) entry which is preliminary data.</text>
</comment>
<keyword evidence="2" id="KW-1185">Reference proteome</keyword>
<gene>
    <name evidence="1" type="ORF">GNI_022390</name>
</gene>
<reference evidence="1" key="1">
    <citation type="submission" date="2013-12" db="EMBL/GenBank/DDBJ databases">
        <authorList>
            <person name="Omoto C.K."/>
            <person name="Sibley D."/>
            <person name="Venepally P."/>
            <person name="Hadjithomas M."/>
            <person name="Karamycheva S."/>
            <person name="Brunk B."/>
            <person name="Roos D."/>
            <person name="Caler E."/>
            <person name="Lorenzi H."/>
        </authorList>
    </citation>
    <scope>NUCLEOTIDE SEQUENCE</scope>
</reference>
<sequence length="180" mass="21076">MKGVKEDCKELQKLDDAVILESFGISRSLVKHAKPKCYMYDWYVGEMDHAEDLDKDGGVNDTYMNDRGMRDVQEECKHTNPWFEIVSVNSGVKIRTLPDDYPLVHVLSSRGLPEDYFSVERLKRLFLDQYTKSLRKFLPHSTETELVHCARTSSDVFFVPHVLPHLRCTTDKQFRRLIEY</sequence>
<dbReference type="RefSeq" id="XP_011134323.1">
    <property type="nucleotide sequence ID" value="XM_011136021.1"/>
</dbReference>
<organism evidence="1 2">
    <name type="scientific">Gregarina niphandrodes</name>
    <name type="common">Septate eugregarine</name>
    <dbReference type="NCBI Taxonomy" id="110365"/>
    <lineage>
        <taxon>Eukaryota</taxon>
        <taxon>Sar</taxon>
        <taxon>Alveolata</taxon>
        <taxon>Apicomplexa</taxon>
        <taxon>Conoidasida</taxon>
        <taxon>Gregarinasina</taxon>
        <taxon>Eugregarinorida</taxon>
        <taxon>Gregarinidae</taxon>
        <taxon>Gregarina</taxon>
    </lineage>
</organism>
<protein>
    <submittedName>
        <fullName evidence="1">Uncharacterized protein</fullName>
    </submittedName>
</protein>